<keyword evidence="2" id="KW-1185">Reference proteome</keyword>
<dbReference type="Proteomes" id="UP000308600">
    <property type="component" value="Unassembled WGS sequence"/>
</dbReference>
<sequence>MLIASPCHGDERAIQVGSEIHKSNHLSLHAQFPMSDDFDLTPSAVHAIRVSQYFTLASSTLYLYDLLLTIDLEIDLLWPSKWTLMKVIYLLQRYLPVVDMVIVSLIWQFGKVSNLRTCEILFQGFDWSCLVGITFSEVWGNTTRIRIALFLFSLGCTGPLYWILANETFIYHSIPIPGMYCLAAAGPGIRYLCWTLLTVYDTGLLSLMVIQAFRAYEPGWRCSVNQPTLSHIVYQDGVLYYLYLVALSTLNVIVTLKLPGSSADLLITSIQRVLYSVLTTRVVLHIREQTHRTQVVTTL</sequence>
<evidence type="ECO:0000313" key="2">
    <source>
        <dbReference type="Proteomes" id="UP000308600"/>
    </source>
</evidence>
<gene>
    <name evidence="1" type="ORF">BDN72DRAFT_328595</name>
</gene>
<accession>A0ACD3ABS0</accession>
<name>A0ACD3ABS0_9AGAR</name>
<protein>
    <submittedName>
        <fullName evidence="1">Uncharacterized protein</fullName>
    </submittedName>
</protein>
<reference evidence="1 2" key="1">
    <citation type="journal article" date="2019" name="Nat. Ecol. Evol.">
        <title>Megaphylogeny resolves global patterns of mushroom evolution.</title>
        <authorList>
            <person name="Varga T."/>
            <person name="Krizsan K."/>
            <person name="Foldi C."/>
            <person name="Dima B."/>
            <person name="Sanchez-Garcia M."/>
            <person name="Sanchez-Ramirez S."/>
            <person name="Szollosi G.J."/>
            <person name="Szarkandi J.G."/>
            <person name="Papp V."/>
            <person name="Albert L."/>
            <person name="Andreopoulos W."/>
            <person name="Angelini C."/>
            <person name="Antonin V."/>
            <person name="Barry K.W."/>
            <person name="Bougher N.L."/>
            <person name="Buchanan P."/>
            <person name="Buyck B."/>
            <person name="Bense V."/>
            <person name="Catcheside P."/>
            <person name="Chovatia M."/>
            <person name="Cooper J."/>
            <person name="Damon W."/>
            <person name="Desjardin D."/>
            <person name="Finy P."/>
            <person name="Geml J."/>
            <person name="Haridas S."/>
            <person name="Hughes K."/>
            <person name="Justo A."/>
            <person name="Karasinski D."/>
            <person name="Kautmanova I."/>
            <person name="Kiss B."/>
            <person name="Kocsube S."/>
            <person name="Kotiranta H."/>
            <person name="LaButti K.M."/>
            <person name="Lechner B.E."/>
            <person name="Liimatainen K."/>
            <person name="Lipzen A."/>
            <person name="Lukacs Z."/>
            <person name="Mihaltcheva S."/>
            <person name="Morgado L.N."/>
            <person name="Niskanen T."/>
            <person name="Noordeloos M.E."/>
            <person name="Ohm R.A."/>
            <person name="Ortiz-Santana B."/>
            <person name="Ovrebo C."/>
            <person name="Racz N."/>
            <person name="Riley R."/>
            <person name="Savchenko A."/>
            <person name="Shiryaev A."/>
            <person name="Soop K."/>
            <person name="Spirin V."/>
            <person name="Szebenyi C."/>
            <person name="Tomsovsky M."/>
            <person name="Tulloss R.E."/>
            <person name="Uehling J."/>
            <person name="Grigoriev I.V."/>
            <person name="Vagvolgyi C."/>
            <person name="Papp T."/>
            <person name="Martin F.M."/>
            <person name="Miettinen O."/>
            <person name="Hibbett D.S."/>
            <person name="Nagy L.G."/>
        </authorList>
    </citation>
    <scope>NUCLEOTIDE SEQUENCE [LARGE SCALE GENOMIC DNA]</scope>
    <source>
        <strain evidence="1 2">NL-1719</strain>
    </source>
</reference>
<organism evidence="1 2">
    <name type="scientific">Pluteus cervinus</name>
    <dbReference type="NCBI Taxonomy" id="181527"/>
    <lineage>
        <taxon>Eukaryota</taxon>
        <taxon>Fungi</taxon>
        <taxon>Dikarya</taxon>
        <taxon>Basidiomycota</taxon>
        <taxon>Agaricomycotina</taxon>
        <taxon>Agaricomycetes</taxon>
        <taxon>Agaricomycetidae</taxon>
        <taxon>Agaricales</taxon>
        <taxon>Pluteineae</taxon>
        <taxon>Pluteaceae</taxon>
        <taxon>Pluteus</taxon>
    </lineage>
</organism>
<proteinExistence type="predicted"/>
<dbReference type="EMBL" id="ML208528">
    <property type="protein sequence ID" value="TFK63333.1"/>
    <property type="molecule type" value="Genomic_DNA"/>
</dbReference>
<evidence type="ECO:0000313" key="1">
    <source>
        <dbReference type="EMBL" id="TFK63333.1"/>
    </source>
</evidence>